<gene>
    <name evidence="2" type="ORF">Enr13x_52350</name>
</gene>
<name>A0A518HWX3_9BACT</name>
<sequence>MRTDLSRAPDDGGPRLAAFLRAPTLDRPKWAEVPGANGHGAGDTVFSIALSSSAEPGFWLFFELKPVSAEGQSDLSQSRKKDPPFASVWGV</sequence>
<accession>A0A518HWX3</accession>
<feature type="region of interest" description="Disordered" evidence="1">
    <location>
        <begin position="70"/>
        <end position="91"/>
    </location>
</feature>
<evidence type="ECO:0000313" key="2">
    <source>
        <dbReference type="EMBL" id="QDV45359.1"/>
    </source>
</evidence>
<evidence type="ECO:0000256" key="1">
    <source>
        <dbReference type="SAM" id="MobiDB-lite"/>
    </source>
</evidence>
<dbReference type="Proteomes" id="UP000319004">
    <property type="component" value="Chromosome"/>
</dbReference>
<reference evidence="2 3" key="1">
    <citation type="submission" date="2019-03" db="EMBL/GenBank/DDBJ databases">
        <title>Deep-cultivation of Planctomycetes and their phenomic and genomic characterization uncovers novel biology.</title>
        <authorList>
            <person name="Wiegand S."/>
            <person name="Jogler M."/>
            <person name="Boedeker C."/>
            <person name="Pinto D."/>
            <person name="Vollmers J."/>
            <person name="Rivas-Marin E."/>
            <person name="Kohn T."/>
            <person name="Peeters S.H."/>
            <person name="Heuer A."/>
            <person name="Rast P."/>
            <person name="Oberbeckmann S."/>
            <person name="Bunk B."/>
            <person name="Jeske O."/>
            <person name="Meyerdierks A."/>
            <person name="Storesund J.E."/>
            <person name="Kallscheuer N."/>
            <person name="Luecker S."/>
            <person name="Lage O.M."/>
            <person name="Pohl T."/>
            <person name="Merkel B.J."/>
            <person name="Hornburger P."/>
            <person name="Mueller R.-W."/>
            <person name="Bruemmer F."/>
            <person name="Labrenz M."/>
            <person name="Spormann A.M."/>
            <person name="Op den Camp H."/>
            <person name="Overmann J."/>
            <person name="Amann R."/>
            <person name="Jetten M.S.M."/>
            <person name="Mascher T."/>
            <person name="Medema M.H."/>
            <person name="Devos D.P."/>
            <person name="Kaster A.-K."/>
            <person name="Ovreas L."/>
            <person name="Rohde M."/>
            <person name="Galperin M.Y."/>
            <person name="Jogler C."/>
        </authorList>
    </citation>
    <scope>NUCLEOTIDE SEQUENCE [LARGE SCALE GENOMIC DNA]</scope>
    <source>
        <strain evidence="2 3">Enr13</strain>
    </source>
</reference>
<evidence type="ECO:0000313" key="3">
    <source>
        <dbReference type="Proteomes" id="UP000319004"/>
    </source>
</evidence>
<organism evidence="2 3">
    <name type="scientific">Stieleria neptunia</name>
    <dbReference type="NCBI Taxonomy" id="2527979"/>
    <lineage>
        <taxon>Bacteria</taxon>
        <taxon>Pseudomonadati</taxon>
        <taxon>Planctomycetota</taxon>
        <taxon>Planctomycetia</taxon>
        <taxon>Pirellulales</taxon>
        <taxon>Pirellulaceae</taxon>
        <taxon>Stieleria</taxon>
    </lineage>
</organism>
<keyword evidence="3" id="KW-1185">Reference proteome</keyword>
<dbReference type="EMBL" id="CP037423">
    <property type="protein sequence ID" value="QDV45359.1"/>
    <property type="molecule type" value="Genomic_DNA"/>
</dbReference>
<protein>
    <submittedName>
        <fullName evidence="2">Uncharacterized protein</fullName>
    </submittedName>
</protein>
<dbReference type="KEGG" id="snep:Enr13x_52350"/>
<dbReference type="AlphaFoldDB" id="A0A518HWX3"/>
<proteinExistence type="predicted"/>